<dbReference type="Proteomes" id="UP000799429">
    <property type="component" value="Unassembled WGS sequence"/>
</dbReference>
<gene>
    <name evidence="1" type="ORF">M501DRAFT_1015594</name>
</gene>
<proteinExistence type="predicted"/>
<keyword evidence="2" id="KW-1185">Reference proteome</keyword>
<name>A0A9P4SCZ0_9PEZI</name>
<protein>
    <submittedName>
        <fullName evidence="1">Uncharacterized protein</fullName>
    </submittedName>
</protein>
<comment type="caution">
    <text evidence="1">The sequence shown here is derived from an EMBL/GenBank/DDBJ whole genome shotgun (WGS) entry which is preliminary data.</text>
</comment>
<evidence type="ECO:0000313" key="2">
    <source>
        <dbReference type="Proteomes" id="UP000799429"/>
    </source>
</evidence>
<organism evidence="1 2">
    <name type="scientific">Patellaria atrata CBS 101060</name>
    <dbReference type="NCBI Taxonomy" id="1346257"/>
    <lineage>
        <taxon>Eukaryota</taxon>
        <taxon>Fungi</taxon>
        <taxon>Dikarya</taxon>
        <taxon>Ascomycota</taxon>
        <taxon>Pezizomycotina</taxon>
        <taxon>Dothideomycetes</taxon>
        <taxon>Dothideomycetes incertae sedis</taxon>
        <taxon>Patellariales</taxon>
        <taxon>Patellariaceae</taxon>
        <taxon>Patellaria</taxon>
    </lineage>
</organism>
<sequence>MSIIDDDSLNGNYLAPSSTWDGAPTPTQSATLFLGNNTFRVFVRLLNGRQLVIPIAVTATVAQLHEEAARRAGKFELPFSINATVLRTTGADGVLLFEEDRIVDLLDLTENHTFVLSQRDKPPVDNLPTTYCS</sequence>
<reference evidence="1" key="1">
    <citation type="journal article" date="2020" name="Stud. Mycol.">
        <title>101 Dothideomycetes genomes: a test case for predicting lifestyles and emergence of pathogens.</title>
        <authorList>
            <person name="Haridas S."/>
            <person name="Albert R."/>
            <person name="Binder M."/>
            <person name="Bloem J."/>
            <person name="Labutti K."/>
            <person name="Salamov A."/>
            <person name="Andreopoulos B."/>
            <person name="Baker S."/>
            <person name="Barry K."/>
            <person name="Bills G."/>
            <person name="Bluhm B."/>
            <person name="Cannon C."/>
            <person name="Castanera R."/>
            <person name="Culley D."/>
            <person name="Daum C."/>
            <person name="Ezra D."/>
            <person name="Gonzalez J."/>
            <person name="Henrissat B."/>
            <person name="Kuo A."/>
            <person name="Liang C."/>
            <person name="Lipzen A."/>
            <person name="Lutzoni F."/>
            <person name="Magnuson J."/>
            <person name="Mondo S."/>
            <person name="Nolan M."/>
            <person name="Ohm R."/>
            <person name="Pangilinan J."/>
            <person name="Park H.-J."/>
            <person name="Ramirez L."/>
            <person name="Alfaro M."/>
            <person name="Sun H."/>
            <person name="Tritt A."/>
            <person name="Yoshinaga Y."/>
            <person name="Zwiers L.-H."/>
            <person name="Turgeon B."/>
            <person name="Goodwin S."/>
            <person name="Spatafora J."/>
            <person name="Crous P."/>
            <person name="Grigoriev I."/>
        </authorList>
    </citation>
    <scope>NUCLEOTIDE SEQUENCE</scope>
    <source>
        <strain evidence="1">CBS 101060</strain>
    </source>
</reference>
<dbReference type="OrthoDB" id="10069349at2759"/>
<dbReference type="EMBL" id="MU006094">
    <property type="protein sequence ID" value="KAF2839495.1"/>
    <property type="molecule type" value="Genomic_DNA"/>
</dbReference>
<evidence type="ECO:0000313" key="1">
    <source>
        <dbReference type="EMBL" id="KAF2839495.1"/>
    </source>
</evidence>
<dbReference type="AlphaFoldDB" id="A0A9P4SCZ0"/>
<accession>A0A9P4SCZ0</accession>